<accession>A0A919BT13</accession>
<name>A0A919BT13_STRFL</name>
<evidence type="ECO:0000256" key="1">
    <source>
        <dbReference type="SAM" id="MobiDB-lite"/>
    </source>
</evidence>
<reference evidence="2" key="1">
    <citation type="journal article" date="2014" name="Int. J. Syst. Evol. Microbiol.">
        <title>Complete genome sequence of Corynebacterium casei LMG S-19264T (=DSM 44701T), isolated from a smear-ripened cheese.</title>
        <authorList>
            <consortium name="US DOE Joint Genome Institute (JGI-PGF)"/>
            <person name="Walter F."/>
            <person name="Albersmeier A."/>
            <person name="Kalinowski J."/>
            <person name="Ruckert C."/>
        </authorList>
    </citation>
    <scope>NUCLEOTIDE SEQUENCE</scope>
    <source>
        <strain evidence="2">JCM 4122</strain>
    </source>
</reference>
<comment type="caution">
    <text evidence="2">The sequence shown here is derived from an EMBL/GenBank/DDBJ whole genome shotgun (WGS) entry which is preliminary data.</text>
</comment>
<proteinExistence type="predicted"/>
<protein>
    <submittedName>
        <fullName evidence="2">Uncharacterized protein</fullName>
    </submittedName>
</protein>
<dbReference type="Proteomes" id="UP000632849">
    <property type="component" value="Unassembled WGS sequence"/>
</dbReference>
<feature type="region of interest" description="Disordered" evidence="1">
    <location>
        <begin position="1"/>
        <end position="40"/>
    </location>
</feature>
<evidence type="ECO:0000313" key="3">
    <source>
        <dbReference type="Proteomes" id="UP000632849"/>
    </source>
</evidence>
<reference evidence="2" key="2">
    <citation type="submission" date="2020-09" db="EMBL/GenBank/DDBJ databases">
        <authorList>
            <person name="Sun Q."/>
            <person name="Ohkuma M."/>
        </authorList>
    </citation>
    <scope>NUCLEOTIDE SEQUENCE</scope>
    <source>
        <strain evidence="2">JCM 4122</strain>
    </source>
</reference>
<keyword evidence="3" id="KW-1185">Reference proteome</keyword>
<dbReference type="EMBL" id="BNBE01000002">
    <property type="protein sequence ID" value="GHG11640.1"/>
    <property type="molecule type" value="Genomic_DNA"/>
</dbReference>
<dbReference type="AlphaFoldDB" id="A0A919BT13"/>
<organism evidence="2 3">
    <name type="scientific">Streptomyces filamentosus</name>
    <name type="common">Streptomyces roseosporus</name>
    <dbReference type="NCBI Taxonomy" id="67294"/>
    <lineage>
        <taxon>Bacteria</taxon>
        <taxon>Bacillati</taxon>
        <taxon>Actinomycetota</taxon>
        <taxon>Actinomycetes</taxon>
        <taxon>Kitasatosporales</taxon>
        <taxon>Streptomycetaceae</taxon>
        <taxon>Streptomyces</taxon>
    </lineage>
</organism>
<evidence type="ECO:0000313" key="2">
    <source>
        <dbReference type="EMBL" id="GHG11640.1"/>
    </source>
</evidence>
<gene>
    <name evidence="2" type="ORF">GCM10017667_50890</name>
</gene>
<feature type="compositionally biased region" description="Low complexity" evidence="1">
    <location>
        <begin position="1"/>
        <end position="12"/>
    </location>
</feature>
<sequence>MEADDLVPVVDDGPVHDGTDDGVQTGAVSAGGEHTNAHSPKTFATWADSRTTSSGWIPATLSLPGGGAEPDVRRLDTVFTYESNVR</sequence>